<evidence type="ECO:0000313" key="3">
    <source>
        <dbReference type="Proteomes" id="UP000527355"/>
    </source>
</evidence>
<sequence length="151" mass="16259">MERRDPRDLRAAAAPRPRPRMSGAGLRVRTTRLPRACALALRAAADVAAAGALRALRCPLGTPRLNARGAVLRLLTAQATTLGLGQPQHIGRFPAWDHQRRQGHGQNHPQPEEACSPTSPVLPGRGAVTLSPLPPHLPSQPWLLTGTEWRA</sequence>
<keyword evidence="3" id="KW-1185">Reference proteome</keyword>
<name>A0A7J7TTL4_MYOMY</name>
<evidence type="ECO:0000313" key="2">
    <source>
        <dbReference type="EMBL" id="KAF6303953.1"/>
    </source>
</evidence>
<dbReference type="EMBL" id="JABWUV010000015">
    <property type="protein sequence ID" value="KAF6303953.1"/>
    <property type="molecule type" value="Genomic_DNA"/>
</dbReference>
<organism evidence="2 3">
    <name type="scientific">Myotis myotis</name>
    <name type="common">Greater mouse-eared bat</name>
    <name type="synonym">Vespertilio myotis</name>
    <dbReference type="NCBI Taxonomy" id="51298"/>
    <lineage>
        <taxon>Eukaryota</taxon>
        <taxon>Metazoa</taxon>
        <taxon>Chordata</taxon>
        <taxon>Craniata</taxon>
        <taxon>Vertebrata</taxon>
        <taxon>Euteleostomi</taxon>
        <taxon>Mammalia</taxon>
        <taxon>Eutheria</taxon>
        <taxon>Laurasiatheria</taxon>
        <taxon>Chiroptera</taxon>
        <taxon>Yangochiroptera</taxon>
        <taxon>Vespertilionidae</taxon>
        <taxon>Myotis</taxon>
    </lineage>
</organism>
<dbReference type="Proteomes" id="UP000527355">
    <property type="component" value="Unassembled WGS sequence"/>
</dbReference>
<gene>
    <name evidence="2" type="ORF">mMyoMyo1_008936</name>
</gene>
<accession>A0A7J7TTL4</accession>
<feature type="region of interest" description="Disordered" evidence="1">
    <location>
        <begin position="97"/>
        <end position="151"/>
    </location>
</feature>
<evidence type="ECO:0000256" key="1">
    <source>
        <dbReference type="SAM" id="MobiDB-lite"/>
    </source>
</evidence>
<feature type="compositionally biased region" description="Basic and acidic residues" evidence="1">
    <location>
        <begin position="1"/>
        <end position="10"/>
    </location>
</feature>
<protein>
    <submittedName>
        <fullName evidence="2">Uncharacterized protein</fullName>
    </submittedName>
</protein>
<comment type="caution">
    <text evidence="2">The sequence shown here is derived from an EMBL/GenBank/DDBJ whole genome shotgun (WGS) entry which is preliminary data.</text>
</comment>
<proteinExistence type="predicted"/>
<reference evidence="2 3" key="1">
    <citation type="journal article" date="2020" name="Nature">
        <title>Six reference-quality genomes reveal evolution of bat adaptations.</title>
        <authorList>
            <person name="Jebb D."/>
            <person name="Huang Z."/>
            <person name="Pippel M."/>
            <person name="Hughes G.M."/>
            <person name="Lavrichenko K."/>
            <person name="Devanna P."/>
            <person name="Winkler S."/>
            <person name="Jermiin L.S."/>
            <person name="Skirmuntt E.C."/>
            <person name="Katzourakis A."/>
            <person name="Burkitt-Gray L."/>
            <person name="Ray D.A."/>
            <person name="Sullivan K.A.M."/>
            <person name="Roscito J.G."/>
            <person name="Kirilenko B.M."/>
            <person name="Davalos L.M."/>
            <person name="Corthals A.P."/>
            <person name="Power M.L."/>
            <person name="Jones G."/>
            <person name="Ransome R.D."/>
            <person name="Dechmann D.K.N."/>
            <person name="Locatelli A.G."/>
            <person name="Puechmaille S.J."/>
            <person name="Fedrigo O."/>
            <person name="Jarvis E.D."/>
            <person name="Hiller M."/>
            <person name="Vernes S.C."/>
            <person name="Myers E.W."/>
            <person name="Teeling E.C."/>
        </authorList>
    </citation>
    <scope>NUCLEOTIDE SEQUENCE [LARGE SCALE GENOMIC DNA]</scope>
    <source>
        <strain evidence="2">MMyoMyo1</strain>
        <tissue evidence="2">Flight muscle</tissue>
    </source>
</reference>
<dbReference type="AlphaFoldDB" id="A0A7J7TTL4"/>
<feature type="region of interest" description="Disordered" evidence="1">
    <location>
        <begin position="1"/>
        <end position="24"/>
    </location>
</feature>